<evidence type="ECO:0000256" key="9">
    <source>
        <dbReference type="ARBA" id="ARBA00023002"/>
    </source>
</evidence>
<comment type="subcellular location">
    <subcellularLocation>
        <location evidence="1">Cell membrane</location>
        <topology evidence="1">Multi-pass membrane protein</topology>
    </subcellularLocation>
</comment>
<dbReference type="Gene3D" id="3.40.50.80">
    <property type="entry name" value="Nucleotide-binding domain of ferredoxin-NADP reductase (FNR) module"/>
    <property type="match status" value="1"/>
</dbReference>
<dbReference type="CDD" id="cd06186">
    <property type="entry name" value="NOX_Duox_like_FAD_NADP"/>
    <property type="match status" value="1"/>
</dbReference>
<dbReference type="EC" id="1.16.1.9" evidence="3"/>
<keyword evidence="6 13" id="KW-0812">Transmembrane</keyword>
<dbReference type="InterPro" id="IPR051410">
    <property type="entry name" value="Ferric/Cupric_Reductase"/>
</dbReference>
<evidence type="ECO:0000256" key="8">
    <source>
        <dbReference type="ARBA" id="ARBA00022989"/>
    </source>
</evidence>
<dbReference type="Proteomes" id="UP000310066">
    <property type="component" value="Unassembled WGS sequence"/>
</dbReference>
<feature type="transmembrane region" description="Helical" evidence="13">
    <location>
        <begin position="28"/>
        <end position="50"/>
    </location>
</feature>
<evidence type="ECO:0000256" key="5">
    <source>
        <dbReference type="ARBA" id="ARBA00022475"/>
    </source>
</evidence>
<dbReference type="SUPFAM" id="SSF52343">
    <property type="entry name" value="Ferredoxin reductase-like, C-terminal NADP-linked domain"/>
    <property type="match status" value="1"/>
</dbReference>
<dbReference type="STRING" id="329885.A0A4U0UIW4"/>
<dbReference type="GO" id="GO:0015677">
    <property type="term" value="P:copper ion import"/>
    <property type="evidence" value="ECO:0007669"/>
    <property type="project" value="TreeGrafter"/>
</dbReference>
<dbReference type="SFLD" id="SFLDS00052">
    <property type="entry name" value="Ferric_Reductase_Domain"/>
    <property type="match status" value="1"/>
</dbReference>
<evidence type="ECO:0000256" key="12">
    <source>
        <dbReference type="ARBA" id="ARBA00048483"/>
    </source>
</evidence>
<dbReference type="Pfam" id="PF01794">
    <property type="entry name" value="Ferric_reduct"/>
    <property type="match status" value="1"/>
</dbReference>
<dbReference type="GO" id="GO:0052851">
    <property type="term" value="F:ferric-chelate reductase (NADPH) activity"/>
    <property type="evidence" value="ECO:0007669"/>
    <property type="project" value="UniProtKB-EC"/>
</dbReference>
<keyword evidence="11 13" id="KW-0472">Membrane</keyword>
<evidence type="ECO:0000256" key="7">
    <source>
        <dbReference type="ARBA" id="ARBA00022982"/>
    </source>
</evidence>
<evidence type="ECO:0000256" key="4">
    <source>
        <dbReference type="ARBA" id="ARBA00022448"/>
    </source>
</evidence>
<dbReference type="GO" id="GO:0006879">
    <property type="term" value="P:intracellular iron ion homeostasis"/>
    <property type="evidence" value="ECO:0007669"/>
    <property type="project" value="TreeGrafter"/>
</dbReference>
<dbReference type="PANTHER" id="PTHR32361">
    <property type="entry name" value="FERRIC/CUPRIC REDUCTASE TRANSMEMBRANE COMPONENT"/>
    <property type="match status" value="1"/>
</dbReference>
<evidence type="ECO:0000256" key="3">
    <source>
        <dbReference type="ARBA" id="ARBA00012668"/>
    </source>
</evidence>
<dbReference type="EMBL" id="NAJP01000074">
    <property type="protein sequence ID" value="TKA35032.1"/>
    <property type="molecule type" value="Genomic_DNA"/>
</dbReference>
<dbReference type="SFLD" id="SFLDG01168">
    <property type="entry name" value="Ferric_reductase_subgroup_(FRE"/>
    <property type="match status" value="1"/>
</dbReference>
<reference evidence="15 16" key="1">
    <citation type="submission" date="2017-03" db="EMBL/GenBank/DDBJ databases">
        <title>Genomes of endolithic fungi from Antarctica.</title>
        <authorList>
            <person name="Coleine C."/>
            <person name="Masonjones S."/>
            <person name="Stajich J.E."/>
        </authorList>
    </citation>
    <scope>NUCLEOTIDE SEQUENCE [LARGE SCALE GENOMIC DNA]</scope>
    <source>
        <strain evidence="15 16">CCFEE 5311</strain>
    </source>
</reference>
<feature type="transmembrane region" description="Helical" evidence="13">
    <location>
        <begin position="187"/>
        <end position="207"/>
    </location>
</feature>
<comment type="caution">
    <text evidence="15">The sequence shown here is derived from an EMBL/GenBank/DDBJ whole genome shotgun (WGS) entry which is preliminary data.</text>
</comment>
<protein>
    <recommendedName>
        <fullName evidence="3">ferric-chelate reductase (NADPH)</fullName>
        <ecNumber evidence="3">1.16.1.9</ecNumber>
    </recommendedName>
</protein>
<dbReference type="GO" id="GO:0005886">
    <property type="term" value="C:plasma membrane"/>
    <property type="evidence" value="ECO:0007669"/>
    <property type="project" value="UniProtKB-SubCell"/>
</dbReference>
<feature type="domain" description="FAD-binding FR-type" evidence="14">
    <location>
        <begin position="266"/>
        <end position="399"/>
    </location>
</feature>
<evidence type="ECO:0000313" key="15">
    <source>
        <dbReference type="EMBL" id="TKA35032.1"/>
    </source>
</evidence>
<dbReference type="AlphaFoldDB" id="A0A4U0UIW4"/>
<dbReference type="Pfam" id="PF08022">
    <property type="entry name" value="FAD_binding_8"/>
    <property type="match status" value="1"/>
</dbReference>
<dbReference type="InterPro" id="IPR017938">
    <property type="entry name" value="Riboflavin_synthase-like_b-brl"/>
</dbReference>
<comment type="catalytic activity">
    <reaction evidence="12">
        <text>2 a Fe(II)-siderophore + NADP(+) + H(+) = 2 a Fe(III)-siderophore + NADPH</text>
        <dbReference type="Rhea" id="RHEA:28795"/>
        <dbReference type="Rhea" id="RHEA-COMP:11342"/>
        <dbReference type="Rhea" id="RHEA-COMP:11344"/>
        <dbReference type="ChEBI" id="CHEBI:15378"/>
        <dbReference type="ChEBI" id="CHEBI:29033"/>
        <dbReference type="ChEBI" id="CHEBI:29034"/>
        <dbReference type="ChEBI" id="CHEBI:57783"/>
        <dbReference type="ChEBI" id="CHEBI:58349"/>
        <dbReference type="EC" id="1.16.1.9"/>
    </reaction>
</comment>
<feature type="transmembrane region" description="Helical" evidence="13">
    <location>
        <begin position="213"/>
        <end position="236"/>
    </location>
</feature>
<dbReference type="PANTHER" id="PTHR32361:SF28">
    <property type="entry name" value="FRP1P"/>
    <property type="match status" value="1"/>
</dbReference>
<comment type="similarity">
    <text evidence="2">Belongs to the ferric reductase (FRE) family.</text>
</comment>
<name>A0A4U0UIW4_9PEZI</name>
<organism evidence="15 16">
    <name type="scientific">Friedmanniomyces endolithicus</name>
    <dbReference type="NCBI Taxonomy" id="329885"/>
    <lineage>
        <taxon>Eukaryota</taxon>
        <taxon>Fungi</taxon>
        <taxon>Dikarya</taxon>
        <taxon>Ascomycota</taxon>
        <taxon>Pezizomycotina</taxon>
        <taxon>Dothideomycetes</taxon>
        <taxon>Dothideomycetidae</taxon>
        <taxon>Mycosphaerellales</taxon>
        <taxon>Teratosphaeriaceae</taxon>
        <taxon>Friedmanniomyces</taxon>
    </lineage>
</organism>
<proteinExistence type="inferred from homology"/>
<dbReference type="Pfam" id="PF08030">
    <property type="entry name" value="NAD_binding_6"/>
    <property type="match status" value="1"/>
</dbReference>
<evidence type="ECO:0000256" key="2">
    <source>
        <dbReference type="ARBA" id="ARBA00006278"/>
    </source>
</evidence>
<evidence type="ECO:0000313" key="16">
    <source>
        <dbReference type="Proteomes" id="UP000310066"/>
    </source>
</evidence>
<keyword evidence="5" id="KW-1003">Cell membrane</keyword>
<evidence type="ECO:0000256" key="10">
    <source>
        <dbReference type="ARBA" id="ARBA00023065"/>
    </source>
</evidence>
<keyword evidence="7" id="KW-0249">Electron transport</keyword>
<dbReference type="InterPro" id="IPR039261">
    <property type="entry name" value="FNR_nucleotide-bd"/>
</dbReference>
<dbReference type="InterPro" id="IPR017927">
    <property type="entry name" value="FAD-bd_FR_type"/>
</dbReference>
<keyword evidence="4" id="KW-0813">Transport</keyword>
<dbReference type="InterPro" id="IPR013130">
    <property type="entry name" value="Fe3_Rdtase_TM_dom"/>
</dbReference>
<keyword evidence="9" id="KW-0560">Oxidoreductase</keyword>
<keyword evidence="10" id="KW-0406">Ion transport</keyword>
<dbReference type="SUPFAM" id="SSF63380">
    <property type="entry name" value="Riboflavin synthase domain-like"/>
    <property type="match status" value="1"/>
</dbReference>
<dbReference type="OrthoDB" id="10006946at2759"/>
<keyword evidence="8 13" id="KW-1133">Transmembrane helix</keyword>
<gene>
    <name evidence="15" type="ORF">B0A54_13733</name>
</gene>
<sequence length="593" mass="66292">MGWLYHFLDLSTEQRQQRRQSLDHHGNIAQVSILVPLLLLQCHFFFAVWLHTRWRNQNDLDVPSSPRVKGERSFRKTTSAKRITAIWRRLQWWCGGPCSILGTHLGTNGELVVAGLWTGWLTSLCLLQTGHDYLHVTKRFGIIASSQLPLHYLLALKSPFSPLQLLTRCSHETLNNSHQLLGRIITLLLYLHAAFYLNFYVLLGLLGTKLKETYVLCGIFGILAFTAVGTTALSPLRKWSYRVFYITHVSLATAILPVLFFHVSHVRVYLYETAAIYALNVALRALTSHSLPGKLKLVPGTNLLEIEVPLHHRHQHALRRRWQAGQHAYVSLSGHPLLRTFKSNPFTVASLPGVDDRLRFVARVLDGNTAKLAHAAGSDDAKTNVLLTIEGPYGVGTHAEALLRYDRVVFVAGGVGATFIVPLYRQLLADLSPSPGSYRRQKVSFLWIVRSEAEVSWAIPVDEKGREGFVERLSVYVTGGGHLSRKPANGRSTGTRMAANDHEVEDEGIELEEHKGLLSSSEASLEGVSTSTGRPNLAHLVDQAFAHRGDNNAEKVAFVVCGPQGLSRALRREVGRWVARGREVWFWDESFAN</sequence>
<evidence type="ECO:0000256" key="6">
    <source>
        <dbReference type="ARBA" id="ARBA00022692"/>
    </source>
</evidence>
<dbReference type="InterPro" id="IPR013121">
    <property type="entry name" value="Fe_red_NAD-bd_6"/>
</dbReference>
<feature type="transmembrane region" description="Helical" evidence="13">
    <location>
        <begin position="243"/>
        <end position="262"/>
    </location>
</feature>
<accession>A0A4U0UIW4</accession>
<evidence type="ECO:0000256" key="1">
    <source>
        <dbReference type="ARBA" id="ARBA00004651"/>
    </source>
</evidence>
<evidence type="ECO:0000259" key="14">
    <source>
        <dbReference type="PROSITE" id="PS51384"/>
    </source>
</evidence>
<evidence type="ECO:0000256" key="13">
    <source>
        <dbReference type="SAM" id="Phobius"/>
    </source>
</evidence>
<dbReference type="PROSITE" id="PS51384">
    <property type="entry name" value="FAD_FR"/>
    <property type="match status" value="1"/>
</dbReference>
<evidence type="ECO:0000256" key="11">
    <source>
        <dbReference type="ARBA" id="ARBA00023136"/>
    </source>
</evidence>
<dbReference type="InterPro" id="IPR013112">
    <property type="entry name" value="FAD-bd_8"/>
</dbReference>
<dbReference type="GO" id="GO:0006826">
    <property type="term" value="P:iron ion transport"/>
    <property type="evidence" value="ECO:0007669"/>
    <property type="project" value="TreeGrafter"/>
</dbReference>